<feature type="region of interest" description="Disordered" evidence="7">
    <location>
        <begin position="1"/>
        <end position="50"/>
    </location>
</feature>
<gene>
    <name evidence="8" type="ORF">ACFFTP_20400</name>
</gene>
<accession>A0ABV5QUQ1</accession>
<dbReference type="EMBL" id="JBHMCT010000012">
    <property type="protein sequence ID" value="MFB9556538.1"/>
    <property type="molecule type" value="Genomic_DNA"/>
</dbReference>
<dbReference type="PRINTS" id="PR00127">
    <property type="entry name" value="CLPPROTEASEP"/>
</dbReference>
<protein>
    <recommendedName>
        <fullName evidence="6">ATP-dependent Clp protease proteolytic subunit</fullName>
    </recommendedName>
</protein>
<sequence length="231" mass="23732">MPSAAQDPSDHHPGGEAGTTSGTATGATAGAGTGAGPGADAGAGPGAGTPVAAEAEAEAVLRRLLRHRILHIAEPITGGTADRITAQLLLLDAEADLPVTLYVNSLGGSLPAGMAIYDTMQHIRSDVITIGLGYCASMAQFLVAAGTPGKRYALPHTRMMLHLPSFVDAVAADSEGTRIDELHYTRSRITDLIALHTGRDAAQVARDFAEDRWLTPAEAEGYGLIDATLTG</sequence>
<dbReference type="InterPro" id="IPR001907">
    <property type="entry name" value="ClpP"/>
</dbReference>
<feature type="compositionally biased region" description="Low complexity" evidence="7">
    <location>
        <begin position="18"/>
        <end position="28"/>
    </location>
</feature>
<evidence type="ECO:0000256" key="4">
    <source>
        <dbReference type="ARBA" id="ARBA00022801"/>
    </source>
</evidence>
<evidence type="ECO:0000256" key="7">
    <source>
        <dbReference type="SAM" id="MobiDB-lite"/>
    </source>
</evidence>
<dbReference type="InterPro" id="IPR023562">
    <property type="entry name" value="ClpP/TepA"/>
</dbReference>
<keyword evidence="4" id="KW-0378">Hydrolase</keyword>
<proteinExistence type="inferred from homology"/>
<dbReference type="PANTHER" id="PTHR10381">
    <property type="entry name" value="ATP-DEPENDENT CLP PROTEASE PROTEOLYTIC SUBUNIT"/>
    <property type="match status" value="1"/>
</dbReference>
<name>A0ABV5QUQ1_9ACTN</name>
<reference evidence="8 9" key="1">
    <citation type="submission" date="2024-09" db="EMBL/GenBank/DDBJ databases">
        <authorList>
            <person name="Sun Q."/>
            <person name="Mori K."/>
        </authorList>
    </citation>
    <scope>NUCLEOTIDE SEQUENCE [LARGE SCALE GENOMIC DNA]</scope>
    <source>
        <strain evidence="8 9">JCM 4414</strain>
    </source>
</reference>
<evidence type="ECO:0000256" key="6">
    <source>
        <dbReference type="RuleBase" id="RU003567"/>
    </source>
</evidence>
<comment type="caution">
    <text evidence="8">The sequence shown here is derived from an EMBL/GenBank/DDBJ whole genome shotgun (WGS) entry which is preliminary data.</text>
</comment>
<keyword evidence="9" id="KW-1185">Reference proteome</keyword>
<feature type="compositionally biased region" description="Gly residues" evidence="7">
    <location>
        <begin position="29"/>
        <end position="47"/>
    </location>
</feature>
<evidence type="ECO:0000256" key="2">
    <source>
        <dbReference type="ARBA" id="ARBA00022490"/>
    </source>
</evidence>
<dbReference type="Gene3D" id="3.90.226.10">
    <property type="entry name" value="2-enoyl-CoA Hydratase, Chain A, domain 1"/>
    <property type="match status" value="1"/>
</dbReference>
<comment type="similarity">
    <text evidence="1 6">Belongs to the peptidase S14 family.</text>
</comment>
<evidence type="ECO:0000256" key="5">
    <source>
        <dbReference type="ARBA" id="ARBA00022825"/>
    </source>
</evidence>
<evidence type="ECO:0000313" key="8">
    <source>
        <dbReference type="EMBL" id="MFB9556538.1"/>
    </source>
</evidence>
<dbReference type="CDD" id="cd07017">
    <property type="entry name" value="S14_ClpP_2"/>
    <property type="match status" value="1"/>
</dbReference>
<dbReference type="Proteomes" id="UP001589716">
    <property type="component" value="Unassembled WGS sequence"/>
</dbReference>
<dbReference type="Pfam" id="PF00574">
    <property type="entry name" value="CLP_protease"/>
    <property type="match status" value="1"/>
</dbReference>
<keyword evidence="3 8" id="KW-0645">Protease</keyword>
<evidence type="ECO:0000256" key="3">
    <source>
        <dbReference type="ARBA" id="ARBA00022670"/>
    </source>
</evidence>
<dbReference type="InterPro" id="IPR029045">
    <property type="entry name" value="ClpP/crotonase-like_dom_sf"/>
</dbReference>
<keyword evidence="2" id="KW-0963">Cytoplasm</keyword>
<organism evidence="8 9">
    <name type="scientific">Streptomyces roseoviridis</name>
    <dbReference type="NCBI Taxonomy" id="67361"/>
    <lineage>
        <taxon>Bacteria</taxon>
        <taxon>Bacillati</taxon>
        <taxon>Actinomycetota</taxon>
        <taxon>Actinomycetes</taxon>
        <taxon>Kitasatosporales</taxon>
        <taxon>Streptomycetaceae</taxon>
        <taxon>Streptomyces</taxon>
    </lineage>
</organism>
<dbReference type="RefSeq" id="WP_345491072.1">
    <property type="nucleotide sequence ID" value="NZ_BAAAWU010000001.1"/>
</dbReference>
<evidence type="ECO:0000313" key="9">
    <source>
        <dbReference type="Proteomes" id="UP001589716"/>
    </source>
</evidence>
<evidence type="ECO:0000256" key="1">
    <source>
        <dbReference type="ARBA" id="ARBA00007039"/>
    </source>
</evidence>
<keyword evidence="5" id="KW-0720">Serine protease</keyword>
<dbReference type="SUPFAM" id="SSF52096">
    <property type="entry name" value="ClpP/crotonase"/>
    <property type="match status" value="1"/>
</dbReference>
<dbReference type="GO" id="GO:0006508">
    <property type="term" value="P:proteolysis"/>
    <property type="evidence" value="ECO:0007669"/>
    <property type="project" value="UniProtKB-KW"/>
</dbReference>
<dbReference type="PANTHER" id="PTHR10381:SF70">
    <property type="entry name" value="ATP-DEPENDENT CLP PROTEASE PROTEOLYTIC SUBUNIT"/>
    <property type="match status" value="1"/>
</dbReference>
<dbReference type="GO" id="GO:0008233">
    <property type="term" value="F:peptidase activity"/>
    <property type="evidence" value="ECO:0007669"/>
    <property type="project" value="UniProtKB-KW"/>
</dbReference>